<dbReference type="SUPFAM" id="SSF51206">
    <property type="entry name" value="cAMP-binding domain-like"/>
    <property type="match status" value="1"/>
</dbReference>
<dbReference type="SUPFAM" id="SSF55874">
    <property type="entry name" value="ATPase domain of HSP90 chaperone/DNA topoisomerase II/histidine kinase"/>
    <property type="match status" value="1"/>
</dbReference>
<dbReference type="Gene3D" id="2.60.120.10">
    <property type="entry name" value="Jelly Rolls"/>
    <property type="match status" value="1"/>
</dbReference>
<dbReference type="InterPro" id="IPR014710">
    <property type="entry name" value="RmlC-like_jellyroll"/>
</dbReference>
<dbReference type="EMBL" id="CP097901">
    <property type="protein sequence ID" value="WKC72848.1"/>
    <property type="molecule type" value="Genomic_DNA"/>
</dbReference>
<name>A0ABY9E8W9_9SPIR</name>
<proteinExistence type="predicted"/>
<dbReference type="Proteomes" id="UP001321460">
    <property type="component" value="Chromosome"/>
</dbReference>
<dbReference type="CDD" id="cd00038">
    <property type="entry name" value="CAP_ED"/>
    <property type="match status" value="1"/>
</dbReference>
<dbReference type="SMART" id="SM00100">
    <property type="entry name" value="cNMP"/>
    <property type="match status" value="1"/>
</dbReference>
<sequence>MSMSKIPLISTVTSTISAINGACTGERVDIHIQTLSRLNEIASVFRFEMPEIKIIDFGDPNVDSEACLKIIKDDPWLLFGGVIAITNSMEEKIKIVNRKDPNFLSVSTRQEFEAHASQVVRIVDRNRHFLSSRSLVHQAHGHEQGNFICDTDSFEITFYASLISSYLYNTNRINELERTSFEGAMMELLLNALEHGNCGISYDEKTEWLEQRKDILDLIALRKQDPRISAKKIYISYDITLQRTRITIRDEGTGFDWKSRMASACKPGLHGMGIKMTEIFVKRLSYNDVGNEVTFEIDNQENVANLVPSILKNQQVLTFRDAQVVCYQNEESSSLFYISSGKFAVYVDNKFMSMLTPSDIFIGEMSFLLNNRRSATIVSVGEGTLVKISKMKFISLIEDHPHYGIYLARLLAGRLAHQSRESAKLKNTLTLLGQRTPDTGAQAIPS</sequence>
<evidence type="ECO:0000259" key="1">
    <source>
        <dbReference type="PROSITE" id="PS50042"/>
    </source>
</evidence>
<protein>
    <submittedName>
        <fullName evidence="2">CAP family transcription factor</fullName>
    </submittedName>
</protein>
<dbReference type="InterPro" id="IPR000595">
    <property type="entry name" value="cNMP-bd_dom"/>
</dbReference>
<dbReference type="Pfam" id="PF00027">
    <property type="entry name" value="cNMP_binding"/>
    <property type="match status" value="1"/>
</dbReference>
<dbReference type="PROSITE" id="PS50042">
    <property type="entry name" value="CNMP_BINDING_3"/>
    <property type="match status" value="1"/>
</dbReference>
<dbReference type="Gene3D" id="3.30.565.10">
    <property type="entry name" value="Histidine kinase-like ATPase, C-terminal domain"/>
    <property type="match status" value="1"/>
</dbReference>
<feature type="domain" description="Cyclic nucleotide-binding" evidence="1">
    <location>
        <begin position="294"/>
        <end position="397"/>
    </location>
</feature>
<keyword evidence="3" id="KW-1185">Reference proteome</keyword>
<gene>
    <name evidence="2" type="ORF">TPLL2_0995</name>
</gene>
<accession>A0ABY9E8W9</accession>
<evidence type="ECO:0000313" key="2">
    <source>
        <dbReference type="EMBL" id="WKC72848.1"/>
    </source>
</evidence>
<evidence type="ECO:0000313" key="3">
    <source>
        <dbReference type="Proteomes" id="UP001321460"/>
    </source>
</evidence>
<dbReference type="InterPro" id="IPR018490">
    <property type="entry name" value="cNMP-bd_dom_sf"/>
</dbReference>
<reference evidence="2 3" key="1">
    <citation type="submission" date="2022-05" db="EMBL/GenBank/DDBJ databases">
        <title>Treponema leporis L2 test.</title>
        <authorList>
            <person name="Cejkova D."/>
        </authorList>
    </citation>
    <scope>NUCLEOTIDE SEQUENCE [LARGE SCALE GENOMIC DNA]</scope>
    <source>
        <strain evidence="2 3">L2</strain>
    </source>
</reference>
<organism evidence="2 3">
    <name type="scientific">Treponema paraluiscuniculi</name>
    <dbReference type="NCBI Taxonomy" id="53435"/>
    <lineage>
        <taxon>Bacteria</taxon>
        <taxon>Pseudomonadati</taxon>
        <taxon>Spirochaetota</taxon>
        <taxon>Spirochaetia</taxon>
        <taxon>Spirochaetales</taxon>
        <taxon>Treponemataceae</taxon>
        <taxon>Treponema</taxon>
    </lineage>
</organism>
<dbReference type="InterPro" id="IPR036890">
    <property type="entry name" value="HATPase_C_sf"/>
</dbReference>